<dbReference type="PANTHER" id="PTHR21534:SF0">
    <property type="entry name" value="KATANIN-INTERACTING PROTEIN"/>
    <property type="match status" value="1"/>
</dbReference>
<feature type="compositionally biased region" description="Low complexity" evidence="1">
    <location>
        <begin position="49"/>
        <end position="63"/>
    </location>
</feature>
<feature type="domain" description="KATNIP" evidence="2">
    <location>
        <begin position="907"/>
        <end position="980"/>
    </location>
</feature>
<feature type="region of interest" description="Disordered" evidence="1">
    <location>
        <begin position="429"/>
        <end position="449"/>
    </location>
</feature>
<feature type="compositionally biased region" description="Polar residues" evidence="1">
    <location>
        <begin position="100"/>
        <end position="109"/>
    </location>
</feature>
<comment type="caution">
    <text evidence="3">The sequence shown here is derived from an EMBL/GenBank/DDBJ whole genome shotgun (WGS) entry which is preliminary data.</text>
</comment>
<dbReference type="Proteomes" id="UP001205105">
    <property type="component" value="Unassembled WGS sequence"/>
</dbReference>
<feature type="compositionally biased region" description="Low complexity" evidence="1">
    <location>
        <begin position="255"/>
        <end position="266"/>
    </location>
</feature>
<dbReference type="PANTHER" id="PTHR21534">
    <property type="entry name" value="KATANIN-INTERACTING PROTEIN"/>
    <property type="match status" value="1"/>
</dbReference>
<feature type="compositionally biased region" description="Low complexity" evidence="1">
    <location>
        <begin position="70"/>
        <end position="88"/>
    </location>
</feature>
<feature type="compositionally biased region" description="Low complexity" evidence="1">
    <location>
        <begin position="195"/>
        <end position="229"/>
    </location>
</feature>
<sequence>MRRAWGAPAPPKLASERRGEAHGGRKAGPLPKLGGPAASPRGEPPPVKAAYPAQQQGAAGTAAVRLKQQAAAEPRPAAEATIAALRRPSPTPQPLPSISPEASQRSNAQAWLPPAASAGLLGEEDEDAVLIGSVAPSFSLPPAQAAQPLLGAAAPNASPLAAQRRSSVLSAHLGSEDLSLTALAAASRRVTCYSSASGGSSLPSTQSSRGASVGADASASEPDAAAPSANGQYAADFEAESPGAGGERPLHLHGAPQPASQSAQLSSGELALLRQSLLELRLPGGLDAIGGDSSAAAAAGAQEIPDQVVLRELGARLGRLDSAKRRVLLQAASSPRGSSLGHSTSASSLQAVVQQRQRERSRLSVDGLPSVRQHTVGPAAAVAALHGSQLTGAGGPGGGDALSAFEQQHAADEAPPALSASPTVLALGGWQQQAEQQAGSTSRARSGSGGAETAAFAIPVCPSGRVLELRISSTWGDPHFVGLTGIELFDSRGQLLTIRDPTRQVSASPASINVLPEYGSDPRTADKLLDGVNLTCDCAHMWLAPFTPGALHTVTVALDATATLGALRIWNYSKSRVGALRGARQVEVALDGAVIFRGAVRQAPGSVAGALQAAELVLFTEDPAALAAIEQHDRQRYVRQLSPPGSGDAASSGAHAGAAYATDQLDLVTGGGPSSPRGQLARTVTLPALGQPAKQQLGADGRPLTSAQCMPPAMPAAIAAAALPHGQRRTTASSCGSSTGVARSPGGSGGSTGLLHCQELTLVLLDTWGDSHFVGLSGLQVLGAVRQPLEVSPAQLAADPPDLNVFPGHKGDIRTVDKLVDGNNCTMDDTSMWLAPVRRQLSASVAAGTQRQRGAAGAALAVDRGALPEAARPYNVLLLRLAPPAGSGSGSSGGSLGSGSFGSGGVAVSGLRVWNYNKSLQDTARGVKRMVVLADGVEVSPPGGVLVRRAPGDAACDFGQFVPLTTAWSAAATAGSKARRRSTLQPGGAPAGQQQQQQQLVIHPESLAWACCLPDPAAALDCMQRAALLAKAAGPGGTLVGQPGECFATALPCGFSLKLVLLSSWGCPHYIGLSGLEVRDAVRGPVHVRPEQVWAAPASVAALPGMAADVRTPDKLVDGDCSGLPQHSWLAPQDKEEGNTVRLLLDTPVLLSAIKVWNYARTPTRGVQELEVYLDEHLVWKGVLQRAPAEPCPGEDFAQTMCFSEEAMQEAAAAARRRAADASQPAAGRNAAAAPGGGSLPGAPMGAEGVEEWCEQQERVVLFNNGEYVKPPADGCMPPSARPATALVAA</sequence>
<feature type="compositionally biased region" description="Basic and acidic residues" evidence="1">
    <location>
        <begin position="14"/>
        <end position="23"/>
    </location>
</feature>
<evidence type="ECO:0000256" key="1">
    <source>
        <dbReference type="SAM" id="MobiDB-lite"/>
    </source>
</evidence>
<reference evidence="3" key="1">
    <citation type="submission" date="2020-11" db="EMBL/GenBank/DDBJ databases">
        <title>Chlorella ohadii genome sequencing and assembly.</title>
        <authorList>
            <person name="Murik O."/>
            <person name="Treves H."/>
            <person name="Kedem I."/>
            <person name="Shotland Y."/>
            <person name="Kaplan A."/>
        </authorList>
    </citation>
    <scope>NUCLEOTIDE SEQUENCE</scope>
    <source>
        <strain evidence="3">1</strain>
    </source>
</reference>
<name>A0AAD5DVU4_9CHLO</name>
<feature type="domain" description="KATNIP" evidence="2">
    <location>
        <begin position="762"/>
        <end position="842"/>
    </location>
</feature>
<feature type="compositionally biased region" description="Low complexity" evidence="1">
    <location>
        <begin position="337"/>
        <end position="349"/>
    </location>
</feature>
<dbReference type="EMBL" id="JADXDR010000045">
    <property type="protein sequence ID" value="KAI7842985.1"/>
    <property type="molecule type" value="Genomic_DNA"/>
</dbReference>
<proteinExistence type="predicted"/>
<dbReference type="Pfam" id="PF14652">
    <property type="entry name" value="DUF4457"/>
    <property type="match status" value="4"/>
</dbReference>
<evidence type="ECO:0000313" key="4">
    <source>
        <dbReference type="Proteomes" id="UP001205105"/>
    </source>
</evidence>
<feature type="compositionally biased region" description="Low complexity" evidence="1">
    <location>
        <begin position="1221"/>
        <end position="1234"/>
    </location>
</feature>
<gene>
    <name evidence="3" type="ORF">COHA_003390</name>
</gene>
<feature type="region of interest" description="Disordered" evidence="1">
    <location>
        <begin position="195"/>
        <end position="266"/>
    </location>
</feature>
<feature type="domain" description="KATNIP" evidence="2">
    <location>
        <begin position="436"/>
        <end position="603"/>
    </location>
</feature>
<feature type="region of interest" description="Disordered" evidence="1">
    <location>
        <begin position="1214"/>
        <end position="1249"/>
    </location>
</feature>
<feature type="domain" description="KATNIP" evidence="2">
    <location>
        <begin position="1049"/>
        <end position="1186"/>
    </location>
</feature>
<evidence type="ECO:0000313" key="3">
    <source>
        <dbReference type="EMBL" id="KAI7842985.1"/>
    </source>
</evidence>
<evidence type="ECO:0000259" key="2">
    <source>
        <dbReference type="Pfam" id="PF14652"/>
    </source>
</evidence>
<accession>A0AAD5DVU4</accession>
<feature type="region of interest" description="Disordered" evidence="1">
    <location>
        <begin position="1"/>
        <end position="109"/>
    </location>
</feature>
<organism evidence="3 4">
    <name type="scientific">Chlorella ohadii</name>
    <dbReference type="NCBI Taxonomy" id="2649997"/>
    <lineage>
        <taxon>Eukaryota</taxon>
        <taxon>Viridiplantae</taxon>
        <taxon>Chlorophyta</taxon>
        <taxon>core chlorophytes</taxon>
        <taxon>Trebouxiophyceae</taxon>
        <taxon>Chlorellales</taxon>
        <taxon>Chlorellaceae</taxon>
        <taxon>Chlorella clade</taxon>
        <taxon>Chlorella</taxon>
    </lineage>
</organism>
<keyword evidence="4" id="KW-1185">Reference proteome</keyword>
<feature type="compositionally biased region" description="Polar residues" evidence="1">
    <location>
        <begin position="729"/>
        <end position="741"/>
    </location>
</feature>
<dbReference type="InterPro" id="IPR027859">
    <property type="entry name" value="KATNIP_dom"/>
</dbReference>
<dbReference type="InterPro" id="IPR026704">
    <property type="entry name" value="KATNIP"/>
</dbReference>
<feature type="region of interest" description="Disordered" evidence="1">
    <location>
        <begin position="729"/>
        <end position="750"/>
    </location>
</feature>
<protein>
    <recommendedName>
        <fullName evidence="2">KATNIP domain-containing protein</fullName>
    </recommendedName>
</protein>
<feature type="region of interest" description="Disordered" evidence="1">
    <location>
        <begin position="332"/>
        <end position="364"/>
    </location>
</feature>